<dbReference type="OrthoDB" id="5476657at2"/>
<feature type="chain" id="PRO_5022100009" evidence="5">
    <location>
        <begin position="22"/>
        <end position="214"/>
    </location>
</feature>
<gene>
    <name evidence="7" type="ORF">IP91_00557</name>
</gene>
<dbReference type="SUPFAM" id="SSF56935">
    <property type="entry name" value="Porins"/>
    <property type="match status" value="1"/>
</dbReference>
<dbReference type="Gene3D" id="3.55.50.30">
    <property type="match status" value="1"/>
</dbReference>
<comment type="caution">
    <text evidence="7">The sequence shown here is derived from an EMBL/GenBank/DDBJ whole genome shotgun (WGS) entry which is preliminary data.</text>
</comment>
<dbReference type="GO" id="GO:0009279">
    <property type="term" value="C:cell outer membrane"/>
    <property type="evidence" value="ECO:0007669"/>
    <property type="project" value="UniProtKB-SubCell"/>
</dbReference>
<keyword evidence="4" id="KW-0998">Cell outer membrane</keyword>
<reference evidence="7 8" key="1">
    <citation type="journal article" date="2015" name="Stand. Genomic Sci.">
        <title>Genomic Encyclopedia of Bacterial and Archaeal Type Strains, Phase III: the genomes of soil and plant-associated and newly described type strains.</title>
        <authorList>
            <person name="Whitman W.B."/>
            <person name="Woyke T."/>
            <person name="Klenk H.P."/>
            <person name="Zhou Y."/>
            <person name="Lilburn T.G."/>
            <person name="Beck B.J."/>
            <person name="De Vos P."/>
            <person name="Vandamme P."/>
            <person name="Eisen J.A."/>
            <person name="Garrity G."/>
            <person name="Hugenholtz P."/>
            <person name="Kyrpides N.C."/>
        </authorList>
    </citation>
    <scope>NUCLEOTIDE SEQUENCE [LARGE SCALE GENOMIC DNA]</scope>
    <source>
        <strain evidence="7 8">CGMCC 1.10822</strain>
    </source>
</reference>
<comment type="subcellular location">
    <subcellularLocation>
        <location evidence="1">Cell outer membrane</location>
    </subcellularLocation>
</comment>
<dbReference type="InterPro" id="IPR011662">
    <property type="entry name" value="Secretin/TonB_short_N"/>
</dbReference>
<keyword evidence="2" id="KW-0813">Transport</keyword>
<evidence type="ECO:0000259" key="6">
    <source>
        <dbReference type="SMART" id="SM00965"/>
    </source>
</evidence>
<proteinExistence type="predicted"/>
<dbReference type="SMART" id="SM00965">
    <property type="entry name" value="STN"/>
    <property type="match status" value="1"/>
</dbReference>
<dbReference type="Pfam" id="PF07660">
    <property type="entry name" value="STN"/>
    <property type="match status" value="1"/>
</dbReference>
<dbReference type="AlphaFoldDB" id="A0A562RKA9"/>
<feature type="signal peptide" evidence="5">
    <location>
        <begin position="1"/>
        <end position="21"/>
    </location>
</feature>
<dbReference type="RefSeq" id="WP_158643065.1">
    <property type="nucleotide sequence ID" value="NZ_VLLB01000001.1"/>
</dbReference>
<keyword evidence="5" id="KW-0732">Signal</keyword>
<protein>
    <submittedName>
        <fullName evidence="7">Iron complex outermembrane receptor protein</fullName>
    </submittedName>
</protein>
<evidence type="ECO:0000256" key="4">
    <source>
        <dbReference type="ARBA" id="ARBA00023237"/>
    </source>
</evidence>
<dbReference type="InterPro" id="IPR036942">
    <property type="entry name" value="Beta-barrel_TonB_sf"/>
</dbReference>
<dbReference type="Gene3D" id="2.40.170.20">
    <property type="entry name" value="TonB-dependent receptor, beta-barrel domain"/>
    <property type="match status" value="1"/>
</dbReference>
<evidence type="ECO:0000256" key="5">
    <source>
        <dbReference type="SAM" id="SignalP"/>
    </source>
</evidence>
<dbReference type="Proteomes" id="UP000318431">
    <property type="component" value="Unassembled WGS sequence"/>
</dbReference>
<evidence type="ECO:0000256" key="3">
    <source>
        <dbReference type="ARBA" id="ARBA00023136"/>
    </source>
</evidence>
<evidence type="ECO:0000313" key="8">
    <source>
        <dbReference type="Proteomes" id="UP000318431"/>
    </source>
</evidence>
<keyword evidence="8" id="KW-1185">Reference proteome</keyword>
<feature type="domain" description="Secretin/TonB short N-terminal" evidence="6">
    <location>
        <begin position="46"/>
        <end position="97"/>
    </location>
</feature>
<accession>A0A562RKA9</accession>
<dbReference type="EMBL" id="VLLB01000001">
    <property type="protein sequence ID" value="TWI69488.1"/>
    <property type="molecule type" value="Genomic_DNA"/>
</dbReference>
<evidence type="ECO:0000256" key="1">
    <source>
        <dbReference type="ARBA" id="ARBA00004442"/>
    </source>
</evidence>
<evidence type="ECO:0000256" key="2">
    <source>
        <dbReference type="ARBA" id="ARBA00022448"/>
    </source>
</evidence>
<sequence>MTSPTLIGALCALAVSGALHAQTAAINIPPGDLKTALDQYAAQTGTQLLYKAEDVQGRASGGAQGAANAEAALQAVLAGTGLSVRRDGANGVLVFREARATAPVAADTELATVTVTAQKRSQSAQAVPIAMTALSAKTLDVHRVQGLQDVARLTPGLLVSAFSQANPTIAIRGISNTFRRSASTSRWAFLWTTSTFPATARPASSCSTWNRSPC</sequence>
<keyword evidence="3" id="KW-0472">Membrane</keyword>
<organism evidence="7 8">
    <name type="scientific">Pseudoduganella lurida</name>
    <dbReference type="NCBI Taxonomy" id="1036180"/>
    <lineage>
        <taxon>Bacteria</taxon>
        <taxon>Pseudomonadati</taxon>
        <taxon>Pseudomonadota</taxon>
        <taxon>Betaproteobacteria</taxon>
        <taxon>Burkholderiales</taxon>
        <taxon>Oxalobacteraceae</taxon>
        <taxon>Telluria group</taxon>
        <taxon>Pseudoduganella</taxon>
    </lineage>
</organism>
<name>A0A562RKA9_9BURK</name>
<evidence type="ECO:0000313" key="7">
    <source>
        <dbReference type="EMBL" id="TWI69488.1"/>
    </source>
</evidence>
<keyword evidence="7" id="KW-0675">Receptor</keyword>